<accession>A0A3G2ULG4</accession>
<dbReference type="InterPro" id="IPR006881">
    <property type="entry name" value="RepA_C"/>
</dbReference>
<evidence type="ECO:0000313" key="1">
    <source>
        <dbReference type="EMBL" id="AYO75454.1"/>
    </source>
</evidence>
<gene>
    <name evidence="1" type="ORF">EBF16_00085</name>
</gene>
<keyword evidence="1" id="KW-0614">Plasmid</keyword>
<organism evidence="1 2">
    <name type="scientific">Sphingobium yanoikuyae</name>
    <name type="common">Sphingomonas yanoikuyae</name>
    <dbReference type="NCBI Taxonomy" id="13690"/>
    <lineage>
        <taxon>Bacteria</taxon>
        <taxon>Pseudomonadati</taxon>
        <taxon>Pseudomonadota</taxon>
        <taxon>Alphaproteobacteria</taxon>
        <taxon>Sphingomonadales</taxon>
        <taxon>Sphingomonadaceae</taxon>
        <taxon>Sphingobium</taxon>
    </lineage>
</organism>
<dbReference type="EMBL" id="CP033227">
    <property type="protein sequence ID" value="AYO75454.1"/>
    <property type="molecule type" value="Genomic_DNA"/>
</dbReference>
<geneLocation type="plasmid" evidence="2">
    <name>pf1</name>
</geneLocation>
<protein>
    <submittedName>
        <fullName evidence="1">Uncharacterized protein</fullName>
    </submittedName>
</protein>
<dbReference type="AlphaFoldDB" id="A0A3G2ULG4"/>
<sequence length="436" mass="48856">MTNRRRTWTAPTGRQYALQLLTEPRGVVEERALAAGEKDLFDAAAARHEGRTAPAFLNSALCAMSLPTGKPKGDEEFKPIIRQDNRLSMVITPKPRMVQAPGGGVELVNLGVPYGAYPRIILIKILTDAVMTKSRDVYLGGSFADMMRRFGYEGASRGKRGQTTGFLEQLDRLLACEWMIHWQENDAETQENAFAVNEVKLTHQYAGVNGPDGSFNRELRLSEVFYNHLQEHAIRFDMSAIYALKRNPTAIDLYTYLALRLNKIPVGKPVELDYTQLAAHMGNRIKTTTKLRQTMRNALHLVSGVYPEAQIEISDKKVRMHHSPQPLPTDGQQVKLISMATSKSRKSSQPKATEQSSLELVPASDITFPSSGFRWSADKALQEIARKEGNGYDLEIIADNYRAFMKAKNQDLTKLSGERLIKSFAGFCRTFKPANF</sequence>
<name>A0A3G2ULG4_SPHYA</name>
<dbReference type="Pfam" id="PF04796">
    <property type="entry name" value="RepA_C"/>
    <property type="match status" value="1"/>
</dbReference>
<proteinExistence type="predicted"/>
<reference evidence="1 2" key="1">
    <citation type="submission" date="2018-10" db="EMBL/GenBank/DDBJ databases">
        <title>Characterization and genome analysis of a novel bacterium Sphingobium yanoikuyae SJTF8 capable of degrading PAHs.</title>
        <authorList>
            <person name="Yin C."/>
            <person name="Xiong W."/>
            <person name="Liang R."/>
        </authorList>
    </citation>
    <scope>NUCLEOTIDE SEQUENCE [LARGE SCALE GENOMIC DNA]</scope>
    <source>
        <strain evidence="1 2">SJTF8</strain>
        <plasmid evidence="2">pf1</plasmid>
    </source>
</reference>
<evidence type="ECO:0000313" key="2">
    <source>
        <dbReference type="Proteomes" id="UP000280708"/>
    </source>
</evidence>
<dbReference type="Proteomes" id="UP000280708">
    <property type="component" value="Plasmid pF1"/>
</dbReference>